<name>A0A6H5HUT2_9HYME</name>
<feature type="compositionally biased region" description="Basic and acidic residues" evidence="1">
    <location>
        <begin position="108"/>
        <end position="122"/>
    </location>
</feature>
<proteinExistence type="predicted"/>
<reference evidence="3 4" key="1">
    <citation type="submission" date="2020-02" db="EMBL/GenBank/DDBJ databases">
        <authorList>
            <person name="Ferguson B K."/>
        </authorList>
    </citation>
    <scope>NUCLEOTIDE SEQUENCE [LARGE SCALE GENOMIC DNA]</scope>
</reference>
<gene>
    <name evidence="3" type="ORF">TBRA_LOCUS1286</name>
</gene>
<evidence type="ECO:0000256" key="1">
    <source>
        <dbReference type="SAM" id="MobiDB-lite"/>
    </source>
</evidence>
<sequence>MKNEKKICTRAWLQLSDRVKVRTLYAGRPRSTSCDHLSSIPPARLCIYYQPPQQWQQPQQQQWCSAAMSSLETKKKKLRAKGAVHTYLYRNWRGGERERENRTQQQRDTSRARPRLRERETSSRCSGGISTHARSEKLCYFAHINTKLFGALGVIVMLNDPRRLSPRVSTLQHFFVINKIPLCVKIFNRQTNHRCHFTDGSAHEFFWQLESEKSKFKRTSVSRGLVKKVHLQHVGVISRTSVASNRRRKKPDTFFFFRQIDMAIGALVIAHASHTRL</sequence>
<keyword evidence="2" id="KW-0472">Membrane</keyword>
<evidence type="ECO:0000313" key="3">
    <source>
        <dbReference type="EMBL" id="CAB0029228.1"/>
    </source>
</evidence>
<keyword evidence="4" id="KW-1185">Reference proteome</keyword>
<evidence type="ECO:0000313" key="4">
    <source>
        <dbReference type="Proteomes" id="UP000479190"/>
    </source>
</evidence>
<protein>
    <submittedName>
        <fullName evidence="3">Uncharacterized protein</fullName>
    </submittedName>
</protein>
<dbReference type="AlphaFoldDB" id="A0A6H5HUT2"/>
<evidence type="ECO:0000256" key="2">
    <source>
        <dbReference type="SAM" id="Phobius"/>
    </source>
</evidence>
<dbReference type="EMBL" id="CADCXV010000280">
    <property type="protein sequence ID" value="CAB0029228.1"/>
    <property type="molecule type" value="Genomic_DNA"/>
</dbReference>
<accession>A0A6H5HUT2</accession>
<organism evidence="3 4">
    <name type="scientific">Trichogramma brassicae</name>
    <dbReference type="NCBI Taxonomy" id="86971"/>
    <lineage>
        <taxon>Eukaryota</taxon>
        <taxon>Metazoa</taxon>
        <taxon>Ecdysozoa</taxon>
        <taxon>Arthropoda</taxon>
        <taxon>Hexapoda</taxon>
        <taxon>Insecta</taxon>
        <taxon>Pterygota</taxon>
        <taxon>Neoptera</taxon>
        <taxon>Endopterygota</taxon>
        <taxon>Hymenoptera</taxon>
        <taxon>Apocrita</taxon>
        <taxon>Proctotrupomorpha</taxon>
        <taxon>Chalcidoidea</taxon>
        <taxon>Trichogrammatidae</taxon>
        <taxon>Trichogramma</taxon>
    </lineage>
</organism>
<keyword evidence="2" id="KW-0812">Transmembrane</keyword>
<feature type="region of interest" description="Disordered" evidence="1">
    <location>
        <begin position="95"/>
        <end position="128"/>
    </location>
</feature>
<dbReference type="Proteomes" id="UP000479190">
    <property type="component" value="Unassembled WGS sequence"/>
</dbReference>
<keyword evidence="2" id="KW-1133">Transmembrane helix</keyword>
<feature type="transmembrane region" description="Helical" evidence="2">
    <location>
        <begin position="255"/>
        <end position="274"/>
    </location>
</feature>